<gene>
    <name evidence="2" type="ORF">PGUG_03061</name>
</gene>
<dbReference type="SFLD" id="SFLDG01129">
    <property type="entry name" value="C1.5:_HAD__Beta-PGM__Phosphata"/>
    <property type="match status" value="1"/>
</dbReference>
<dbReference type="SUPFAM" id="SSF56784">
    <property type="entry name" value="HAD-like"/>
    <property type="match status" value="1"/>
</dbReference>
<dbReference type="KEGG" id="pgu:PGUG_03061"/>
<dbReference type="GeneID" id="5126482"/>
<dbReference type="InterPro" id="IPR010237">
    <property type="entry name" value="Pyr-5-nucltdase"/>
</dbReference>
<dbReference type="SFLD" id="SFLDG01132">
    <property type="entry name" value="C1.5.3:_5'-Nucleotidase_Like"/>
    <property type="match status" value="1"/>
</dbReference>
<dbReference type="FunCoup" id="A5DIG0">
    <property type="interactions" value="553"/>
</dbReference>
<sequence>MTASEAKPITYANPELAGSEKPGTSIHLPYGFGPIPPADSSKPNKVFYFDIDNCLYQRSTRIHDMMQDKIHQYFKDSLQLDDEEAHKLHINYYREYGLALEGLVRNHQVDALEYNAQVDDALDLKSVLHYNQQLRDMLIRIKETHKFDYFWLVTNAYKNHALRVISFLGLGDLFDGLTFCDYSKFPIICKPMNEYFFHFLDLTHTSTNFRTPGVLKQQYFVDDSEINVKAAHRLGFGNVIHYVELEEEYKKLKQKVDFEEFYGSGDNADLSKIRIVRDILDLESVIGN</sequence>
<dbReference type="RefSeq" id="XP_001485332.2">
    <property type="nucleotide sequence ID" value="XM_001485282.1"/>
</dbReference>
<evidence type="ECO:0000256" key="1">
    <source>
        <dbReference type="SAM" id="MobiDB-lite"/>
    </source>
</evidence>
<dbReference type="GO" id="GO:0009166">
    <property type="term" value="P:nucleotide catabolic process"/>
    <property type="evidence" value="ECO:0007669"/>
    <property type="project" value="TreeGrafter"/>
</dbReference>
<dbReference type="NCBIfam" id="TIGR01993">
    <property type="entry name" value="Pyr-5-nucltdase"/>
    <property type="match status" value="1"/>
</dbReference>
<dbReference type="Proteomes" id="UP000001997">
    <property type="component" value="Unassembled WGS sequence"/>
</dbReference>
<dbReference type="PANTHER" id="PTHR47438:SF1">
    <property type="entry name" value="PHOSPHATE METABOLISM PROTEIN 8-RELATED"/>
    <property type="match status" value="1"/>
</dbReference>
<keyword evidence="3" id="KW-1185">Reference proteome</keyword>
<dbReference type="PANTHER" id="PTHR47438">
    <property type="entry name" value="PHOSPHATE METABOLISM PROTEIN 8-RELATED"/>
    <property type="match status" value="1"/>
</dbReference>
<protein>
    <recommendedName>
        <fullName evidence="4">Pyrimidine 5'-nucleotidase</fullName>
    </recommendedName>
</protein>
<name>A5DIG0_PICGU</name>
<dbReference type="STRING" id="294746.A5DIG0"/>
<dbReference type="OrthoDB" id="1065058at2759"/>
<dbReference type="InterPro" id="IPR052791">
    <property type="entry name" value="SSM1_domain"/>
</dbReference>
<dbReference type="GO" id="GO:0006206">
    <property type="term" value="P:pyrimidine nucleobase metabolic process"/>
    <property type="evidence" value="ECO:0007669"/>
    <property type="project" value="TreeGrafter"/>
</dbReference>
<dbReference type="AlphaFoldDB" id="A5DIG0"/>
<dbReference type="InterPro" id="IPR036412">
    <property type="entry name" value="HAD-like_sf"/>
</dbReference>
<dbReference type="EMBL" id="CH408157">
    <property type="protein sequence ID" value="EDK38963.2"/>
    <property type="molecule type" value="Genomic_DNA"/>
</dbReference>
<dbReference type="Gene3D" id="1.10.150.450">
    <property type="match status" value="1"/>
</dbReference>
<dbReference type="InterPro" id="IPR023214">
    <property type="entry name" value="HAD_sf"/>
</dbReference>
<evidence type="ECO:0000313" key="3">
    <source>
        <dbReference type="Proteomes" id="UP000001997"/>
    </source>
</evidence>
<dbReference type="Gene3D" id="3.40.50.1000">
    <property type="entry name" value="HAD superfamily/HAD-like"/>
    <property type="match status" value="1"/>
</dbReference>
<dbReference type="FunFam" id="1.10.150.450:FF:000001">
    <property type="entry name" value="SDT1p Pyrimidine nucleotidase"/>
    <property type="match status" value="1"/>
</dbReference>
<proteinExistence type="predicted"/>
<evidence type="ECO:0008006" key="4">
    <source>
        <dbReference type="Google" id="ProtNLM"/>
    </source>
</evidence>
<dbReference type="HOGENOM" id="CLU_059493_0_1_1"/>
<reference evidence="2 3" key="1">
    <citation type="journal article" date="2009" name="Nature">
        <title>Evolution of pathogenicity and sexual reproduction in eight Candida genomes.</title>
        <authorList>
            <person name="Butler G."/>
            <person name="Rasmussen M.D."/>
            <person name="Lin M.F."/>
            <person name="Santos M.A."/>
            <person name="Sakthikumar S."/>
            <person name="Munro C.A."/>
            <person name="Rheinbay E."/>
            <person name="Grabherr M."/>
            <person name="Forche A."/>
            <person name="Reedy J.L."/>
            <person name="Agrafioti I."/>
            <person name="Arnaud M.B."/>
            <person name="Bates S."/>
            <person name="Brown A.J."/>
            <person name="Brunke S."/>
            <person name="Costanzo M.C."/>
            <person name="Fitzpatrick D.A."/>
            <person name="de Groot P.W."/>
            <person name="Harris D."/>
            <person name="Hoyer L.L."/>
            <person name="Hube B."/>
            <person name="Klis F.M."/>
            <person name="Kodira C."/>
            <person name="Lennard N."/>
            <person name="Logue M.E."/>
            <person name="Martin R."/>
            <person name="Neiman A.M."/>
            <person name="Nikolaou E."/>
            <person name="Quail M.A."/>
            <person name="Quinn J."/>
            <person name="Santos M.C."/>
            <person name="Schmitzberger F.F."/>
            <person name="Sherlock G."/>
            <person name="Shah P."/>
            <person name="Silverstein K.A."/>
            <person name="Skrzypek M.S."/>
            <person name="Soll D."/>
            <person name="Staggs R."/>
            <person name="Stansfield I."/>
            <person name="Stumpf M.P."/>
            <person name="Sudbery P.E."/>
            <person name="Srikantha T."/>
            <person name="Zeng Q."/>
            <person name="Berman J."/>
            <person name="Berriman M."/>
            <person name="Heitman J."/>
            <person name="Gow N.A."/>
            <person name="Lorenz M.C."/>
            <person name="Birren B.W."/>
            <person name="Kellis M."/>
            <person name="Cuomo C.A."/>
        </authorList>
    </citation>
    <scope>NUCLEOTIDE SEQUENCE [LARGE SCALE GENOMIC DNA]</scope>
    <source>
        <strain evidence="3">ATCC 6260 / CBS 566 / DSM 6381 / JCM 1539 / NBRC 10279 / NRRL Y-324</strain>
    </source>
</reference>
<organism evidence="2 3">
    <name type="scientific">Meyerozyma guilliermondii (strain ATCC 6260 / CBS 566 / DSM 6381 / JCM 1539 / NBRC 10279 / NRRL Y-324)</name>
    <name type="common">Yeast</name>
    <name type="synonym">Candida guilliermondii</name>
    <dbReference type="NCBI Taxonomy" id="294746"/>
    <lineage>
        <taxon>Eukaryota</taxon>
        <taxon>Fungi</taxon>
        <taxon>Dikarya</taxon>
        <taxon>Ascomycota</taxon>
        <taxon>Saccharomycotina</taxon>
        <taxon>Pichiomycetes</taxon>
        <taxon>Debaryomycetaceae</taxon>
        <taxon>Meyerozyma</taxon>
    </lineage>
</organism>
<accession>A5DIG0</accession>
<dbReference type="SFLD" id="SFLDS00003">
    <property type="entry name" value="Haloacid_Dehalogenase"/>
    <property type="match status" value="1"/>
</dbReference>
<dbReference type="Pfam" id="PF00702">
    <property type="entry name" value="Hydrolase"/>
    <property type="match status" value="1"/>
</dbReference>
<dbReference type="eggNOG" id="KOG3109">
    <property type="taxonomic scope" value="Eukaryota"/>
</dbReference>
<dbReference type="GO" id="GO:0008252">
    <property type="term" value="F:nucleotidase activity"/>
    <property type="evidence" value="ECO:0007669"/>
    <property type="project" value="TreeGrafter"/>
</dbReference>
<evidence type="ECO:0000313" key="2">
    <source>
        <dbReference type="EMBL" id="EDK38963.2"/>
    </source>
</evidence>
<dbReference type="VEuPathDB" id="FungiDB:PGUG_03061"/>
<dbReference type="InParanoid" id="A5DIG0"/>
<dbReference type="OMA" id="WEANEKS"/>
<feature type="region of interest" description="Disordered" evidence="1">
    <location>
        <begin position="1"/>
        <end position="20"/>
    </location>
</feature>